<dbReference type="AlphaFoldDB" id="A0A136KGC6"/>
<sequence length="136" mass="14893">MKNIFRLVLYTLLFFTFVGLMPGIDAKNGPVAVILAGLGFSLIMVFIGAILGFFKFPKNFWGKFLIGSLMSLLYFAFLHFVLVGFIQFGPGYIGGSDFIIFTLPKLVVLADPIAVLIFSAITLVLCSIILGNLSEE</sequence>
<dbReference type="Proteomes" id="UP000070449">
    <property type="component" value="Unassembled WGS sequence"/>
</dbReference>
<feature type="transmembrane region" description="Helical" evidence="1">
    <location>
        <begin position="30"/>
        <end position="54"/>
    </location>
</feature>
<keyword evidence="1" id="KW-1133">Transmembrane helix</keyword>
<reference evidence="2 3" key="1">
    <citation type="submission" date="2015-02" db="EMBL/GenBank/DDBJ databases">
        <title>Improved understanding of the partial-nitritation anammox process through 23 genomes representing the majority of the microbial community.</title>
        <authorList>
            <person name="Speth D.R."/>
            <person name="In T Zandt M."/>
            <person name="Guerrero Cruz S."/>
            <person name="Jetten M.S."/>
            <person name="Dutilh B.E."/>
        </authorList>
    </citation>
    <scope>NUCLEOTIDE SEQUENCE [LARGE SCALE GENOMIC DNA]</scope>
    <source>
        <strain evidence="2">OLB21</strain>
    </source>
</reference>
<feature type="transmembrane region" description="Helical" evidence="1">
    <location>
        <begin position="66"/>
        <end position="93"/>
    </location>
</feature>
<organism evidence="2 3">
    <name type="scientific">candidate division WS6 bacterium OLB21</name>
    <dbReference type="NCBI Taxonomy" id="1617427"/>
    <lineage>
        <taxon>Bacteria</taxon>
        <taxon>Candidatus Dojkabacteria</taxon>
    </lineage>
</organism>
<dbReference type="EMBL" id="JYPD01000025">
    <property type="protein sequence ID" value="KXK08388.1"/>
    <property type="molecule type" value="Genomic_DNA"/>
</dbReference>
<gene>
    <name evidence="2" type="ORF">UZ20_WS6002000917</name>
</gene>
<feature type="transmembrane region" description="Helical" evidence="1">
    <location>
        <begin position="113"/>
        <end position="133"/>
    </location>
</feature>
<dbReference type="STRING" id="1617427.UZ20_WS6002000917"/>
<keyword evidence="1" id="KW-0812">Transmembrane</keyword>
<protein>
    <submittedName>
        <fullName evidence="2">Uncharacterized protein</fullName>
    </submittedName>
</protein>
<evidence type="ECO:0000313" key="2">
    <source>
        <dbReference type="EMBL" id="KXK08388.1"/>
    </source>
</evidence>
<evidence type="ECO:0000256" key="1">
    <source>
        <dbReference type="SAM" id="Phobius"/>
    </source>
</evidence>
<keyword evidence="1" id="KW-0472">Membrane</keyword>
<proteinExistence type="predicted"/>
<name>A0A136KGC6_9BACT</name>
<feature type="transmembrane region" description="Helical" evidence="1">
    <location>
        <begin position="7"/>
        <end position="24"/>
    </location>
</feature>
<accession>A0A136KGC6</accession>
<comment type="caution">
    <text evidence="2">The sequence shown here is derived from an EMBL/GenBank/DDBJ whole genome shotgun (WGS) entry which is preliminary data.</text>
</comment>
<evidence type="ECO:0000313" key="3">
    <source>
        <dbReference type="Proteomes" id="UP000070449"/>
    </source>
</evidence>